<dbReference type="SUPFAM" id="SSF53633">
    <property type="entry name" value="Carbamate kinase-like"/>
    <property type="match status" value="1"/>
</dbReference>
<keyword evidence="6 9" id="KW-0418">Kinase</keyword>
<dbReference type="Pfam" id="PF00696">
    <property type="entry name" value="AA_kinase"/>
    <property type="match status" value="1"/>
</dbReference>
<dbReference type="NCBIfam" id="TIGR00746">
    <property type="entry name" value="arcC"/>
    <property type="match status" value="1"/>
</dbReference>
<organism evidence="11 12">
    <name type="scientific">Gehongia tenuis</name>
    <dbReference type="NCBI Taxonomy" id="2763655"/>
    <lineage>
        <taxon>Bacteria</taxon>
        <taxon>Bacillati</taxon>
        <taxon>Bacillota</taxon>
        <taxon>Clostridia</taxon>
        <taxon>Christensenellales</taxon>
        <taxon>Christensenellaceae</taxon>
        <taxon>Gehongia</taxon>
    </lineage>
</organism>
<comment type="pathway">
    <text evidence="1">Metabolic intermediate metabolism; carbamoyl phosphate degradation; CO(2) and NH(3) from carbamoyl phosphate: step 1/1.</text>
</comment>
<dbReference type="PIRSF" id="PIRSF000723">
    <property type="entry name" value="Carbamate_kin"/>
    <property type="match status" value="1"/>
</dbReference>
<dbReference type="CDD" id="cd04235">
    <property type="entry name" value="AAK_CK"/>
    <property type="match status" value="1"/>
</dbReference>
<protein>
    <recommendedName>
        <fullName evidence="3 8">Carbamate kinase</fullName>
    </recommendedName>
</protein>
<dbReference type="EMBL" id="JACRSR010000001">
    <property type="protein sequence ID" value="MBC8531054.1"/>
    <property type="molecule type" value="Genomic_DNA"/>
</dbReference>
<keyword evidence="4" id="KW-0056">Arginine metabolism</keyword>
<comment type="similarity">
    <text evidence="2 9">Belongs to the carbamate kinase family.</text>
</comment>
<dbReference type="GO" id="GO:0005829">
    <property type="term" value="C:cytosol"/>
    <property type="evidence" value="ECO:0007669"/>
    <property type="project" value="TreeGrafter"/>
</dbReference>
<dbReference type="InterPro" id="IPR036393">
    <property type="entry name" value="AceGlu_kinase-like_sf"/>
</dbReference>
<name>A0A926D412_9FIRM</name>
<dbReference type="PRINTS" id="PR01469">
    <property type="entry name" value="CARBMTKINASE"/>
</dbReference>
<evidence type="ECO:0000256" key="8">
    <source>
        <dbReference type="NCBIfam" id="TIGR00746"/>
    </source>
</evidence>
<gene>
    <name evidence="11" type="primary">arcC</name>
    <name evidence="11" type="ORF">H8696_04240</name>
</gene>
<evidence type="ECO:0000256" key="9">
    <source>
        <dbReference type="PIRNR" id="PIRNR000723"/>
    </source>
</evidence>
<evidence type="ECO:0000256" key="6">
    <source>
        <dbReference type="ARBA" id="ARBA00022777"/>
    </source>
</evidence>
<dbReference type="PANTHER" id="PTHR30409:SF1">
    <property type="entry name" value="CARBAMATE KINASE-RELATED"/>
    <property type="match status" value="1"/>
</dbReference>
<evidence type="ECO:0000259" key="10">
    <source>
        <dbReference type="Pfam" id="PF00696"/>
    </source>
</evidence>
<dbReference type="Proteomes" id="UP000623172">
    <property type="component" value="Unassembled WGS sequence"/>
</dbReference>
<feature type="domain" description="Aspartate/glutamate/uridylate kinase" evidence="10">
    <location>
        <begin position="3"/>
        <end position="294"/>
    </location>
</feature>
<dbReference type="NCBIfam" id="NF009007">
    <property type="entry name" value="PRK12352.1"/>
    <property type="match status" value="1"/>
</dbReference>
<evidence type="ECO:0000256" key="3">
    <source>
        <dbReference type="ARBA" id="ARBA00013070"/>
    </source>
</evidence>
<evidence type="ECO:0000256" key="2">
    <source>
        <dbReference type="ARBA" id="ARBA00011066"/>
    </source>
</evidence>
<dbReference type="GO" id="GO:0019546">
    <property type="term" value="P:L-arginine deiminase pathway"/>
    <property type="evidence" value="ECO:0007669"/>
    <property type="project" value="TreeGrafter"/>
</dbReference>
<evidence type="ECO:0000256" key="1">
    <source>
        <dbReference type="ARBA" id="ARBA00005118"/>
    </source>
</evidence>
<dbReference type="InterPro" id="IPR001048">
    <property type="entry name" value="Asp/Glu/Uridylate_kinase"/>
</dbReference>
<dbReference type="PANTHER" id="PTHR30409">
    <property type="entry name" value="CARBAMATE KINASE"/>
    <property type="match status" value="1"/>
</dbReference>
<evidence type="ECO:0000313" key="11">
    <source>
        <dbReference type="EMBL" id="MBC8531054.1"/>
    </source>
</evidence>
<evidence type="ECO:0000256" key="4">
    <source>
        <dbReference type="ARBA" id="ARBA00022503"/>
    </source>
</evidence>
<dbReference type="AlphaFoldDB" id="A0A926D412"/>
<keyword evidence="5 9" id="KW-0808">Transferase</keyword>
<evidence type="ECO:0000256" key="7">
    <source>
        <dbReference type="ARBA" id="ARBA00048467"/>
    </source>
</evidence>
<dbReference type="FunFam" id="3.40.1160.10:FF:000007">
    <property type="entry name" value="Carbamate kinase"/>
    <property type="match status" value="1"/>
</dbReference>
<dbReference type="GO" id="GO:0008804">
    <property type="term" value="F:carbamate kinase activity"/>
    <property type="evidence" value="ECO:0007669"/>
    <property type="project" value="UniProtKB-UniRule"/>
</dbReference>
<dbReference type="RefSeq" id="WP_407926366.1">
    <property type="nucleotide sequence ID" value="NZ_JACRSR010000001.1"/>
</dbReference>
<evidence type="ECO:0000313" key="12">
    <source>
        <dbReference type="Proteomes" id="UP000623172"/>
    </source>
</evidence>
<comment type="catalytic activity">
    <reaction evidence="7">
        <text>hydrogencarbonate + NH4(+) + ATP = carbamoyl phosphate + ADP + H2O + H(+)</text>
        <dbReference type="Rhea" id="RHEA:10152"/>
        <dbReference type="ChEBI" id="CHEBI:15377"/>
        <dbReference type="ChEBI" id="CHEBI:15378"/>
        <dbReference type="ChEBI" id="CHEBI:17544"/>
        <dbReference type="ChEBI" id="CHEBI:28938"/>
        <dbReference type="ChEBI" id="CHEBI:30616"/>
        <dbReference type="ChEBI" id="CHEBI:58228"/>
        <dbReference type="ChEBI" id="CHEBI:456216"/>
        <dbReference type="EC" id="2.7.2.2"/>
    </reaction>
</comment>
<comment type="caution">
    <text evidence="11">The sequence shown here is derived from an EMBL/GenBank/DDBJ whole genome shotgun (WGS) entry which is preliminary data.</text>
</comment>
<accession>A0A926D412</accession>
<keyword evidence="12" id="KW-1185">Reference proteome</keyword>
<dbReference type="InterPro" id="IPR003964">
    <property type="entry name" value="Carb_kinase"/>
</dbReference>
<reference evidence="11" key="1">
    <citation type="submission" date="2020-08" db="EMBL/GenBank/DDBJ databases">
        <title>Genome public.</title>
        <authorList>
            <person name="Liu C."/>
            <person name="Sun Q."/>
        </authorList>
    </citation>
    <scope>NUCLEOTIDE SEQUENCE</scope>
    <source>
        <strain evidence="11">NSJ-53</strain>
    </source>
</reference>
<evidence type="ECO:0000256" key="5">
    <source>
        <dbReference type="ARBA" id="ARBA00022679"/>
    </source>
</evidence>
<dbReference type="Gene3D" id="3.40.1160.10">
    <property type="entry name" value="Acetylglutamate kinase-like"/>
    <property type="match status" value="1"/>
</dbReference>
<sequence>MMKTVVIAIGGNAITESSQKGTIEEQQSNIKRCCENIADLIEAGYEIILTHGNGPQVGSIVLQNDLAKSVVPENPLDVCGAQTQGSLGYLIAQTLSNTLKHRHIQKKIATVLTQVLVDKMDPSFQKPTKFIGPFFTAEQADFLAKTKGFEMQKDSERGYRRVVASPRPLDLVEKDAVCALLKEGFLIITVGGGGIPVVQEDEELKGVEAVIDKDFASALVAREVGADTLIILTGVPKVAIDFGKPNMRELDEMTLTECRAYLAEGQFPPGSMGPKVEAAMEFVAAGGSEAIITSIENMKSALEHRDGTRIFAG</sequence>
<proteinExistence type="inferred from homology"/>